<dbReference type="Proteomes" id="UP000815325">
    <property type="component" value="Unassembled WGS sequence"/>
</dbReference>
<dbReference type="Gene3D" id="3.30.420.10">
    <property type="entry name" value="Ribonuclease H-like superfamily/Ribonuclease H"/>
    <property type="match status" value="1"/>
</dbReference>
<accession>A0ABQ7G2E9</accession>
<evidence type="ECO:0000256" key="1">
    <source>
        <dbReference type="SAM" id="MobiDB-lite"/>
    </source>
</evidence>
<protein>
    <submittedName>
        <fullName evidence="2">Uncharacterized protein</fullName>
    </submittedName>
</protein>
<keyword evidence="3" id="KW-1185">Reference proteome</keyword>
<name>A0ABQ7G2E9_DUNSA</name>
<feature type="non-terminal residue" evidence="2">
    <location>
        <position position="1"/>
    </location>
</feature>
<feature type="compositionally biased region" description="Polar residues" evidence="1">
    <location>
        <begin position="34"/>
        <end position="48"/>
    </location>
</feature>
<feature type="region of interest" description="Disordered" evidence="1">
    <location>
        <begin position="14"/>
        <end position="65"/>
    </location>
</feature>
<organism evidence="2 3">
    <name type="scientific">Dunaliella salina</name>
    <name type="common">Green alga</name>
    <name type="synonym">Protococcus salinus</name>
    <dbReference type="NCBI Taxonomy" id="3046"/>
    <lineage>
        <taxon>Eukaryota</taxon>
        <taxon>Viridiplantae</taxon>
        <taxon>Chlorophyta</taxon>
        <taxon>core chlorophytes</taxon>
        <taxon>Chlorophyceae</taxon>
        <taxon>CS clade</taxon>
        <taxon>Chlamydomonadales</taxon>
        <taxon>Dunaliellaceae</taxon>
        <taxon>Dunaliella</taxon>
    </lineage>
</organism>
<comment type="caution">
    <text evidence="2">The sequence shown here is derived from an EMBL/GenBank/DDBJ whole genome shotgun (WGS) entry which is preliminary data.</text>
</comment>
<evidence type="ECO:0000313" key="2">
    <source>
        <dbReference type="EMBL" id="KAF5828784.1"/>
    </source>
</evidence>
<gene>
    <name evidence="2" type="ORF">DUNSADRAFT_17089</name>
</gene>
<evidence type="ECO:0000313" key="3">
    <source>
        <dbReference type="Proteomes" id="UP000815325"/>
    </source>
</evidence>
<reference evidence="2" key="1">
    <citation type="submission" date="2017-08" db="EMBL/GenBank/DDBJ databases">
        <authorList>
            <person name="Polle J.E."/>
            <person name="Barry K."/>
            <person name="Cushman J."/>
            <person name="Schmutz J."/>
            <person name="Tran D."/>
            <person name="Hathwaick L.T."/>
            <person name="Yim W.C."/>
            <person name="Jenkins J."/>
            <person name="Mckie-Krisberg Z.M."/>
            <person name="Prochnik S."/>
            <person name="Lindquist E."/>
            <person name="Dockter R.B."/>
            <person name="Adam C."/>
            <person name="Molina H."/>
            <person name="Bunkerborg J."/>
            <person name="Jin E."/>
            <person name="Buchheim M."/>
            <person name="Magnuson J."/>
        </authorList>
    </citation>
    <scope>NUCLEOTIDE SEQUENCE</scope>
    <source>
        <strain evidence="2">CCAP 19/18</strain>
    </source>
</reference>
<sequence>PFVHRRHLALCLHFSTRPAKPTKSKKRPSASAPAKSTSGSDADSTPDPNNVVAGDESRFQAPTDLLPPLSGISLCWPRPPTDPHYYAEQCLSSETISPTSSVSSISSTTTSPSASSSSSSSGGSLALPQHALLQAIFVPCPAVKGSVSAAQQSASAGLSPGSLREDEVLEALLPLLHDPTIPKAVFETKPFHHIALRQRAMLPTISAQSLLQGAVMDVLMSAYVLGSEEATGQKCEPDRVAATHQVPRAKVLQGIVSADAAANATEEGAGGTQSDAVRAAAATQLGAAAAAQVWCLAARLGNDLGQVSQATRDLLEETEVPLGELLAEMETLGLGIDIPALNKIVEDVKKKQD</sequence>
<dbReference type="InterPro" id="IPR036397">
    <property type="entry name" value="RNaseH_sf"/>
</dbReference>
<feature type="non-terminal residue" evidence="2">
    <location>
        <position position="353"/>
    </location>
</feature>
<feature type="region of interest" description="Disordered" evidence="1">
    <location>
        <begin position="101"/>
        <end position="123"/>
    </location>
</feature>
<dbReference type="EMBL" id="MU070247">
    <property type="protein sequence ID" value="KAF5828784.1"/>
    <property type="molecule type" value="Genomic_DNA"/>
</dbReference>
<proteinExistence type="predicted"/>